<organism evidence="1 2">
    <name type="scientific">Rangifer tarandus platyrhynchus</name>
    <name type="common">Svalbard reindeer</name>
    <dbReference type="NCBI Taxonomy" id="3082113"/>
    <lineage>
        <taxon>Eukaryota</taxon>
        <taxon>Metazoa</taxon>
        <taxon>Chordata</taxon>
        <taxon>Craniata</taxon>
        <taxon>Vertebrata</taxon>
        <taxon>Euteleostomi</taxon>
        <taxon>Mammalia</taxon>
        <taxon>Eutheria</taxon>
        <taxon>Laurasiatheria</taxon>
        <taxon>Artiodactyla</taxon>
        <taxon>Ruminantia</taxon>
        <taxon>Pecora</taxon>
        <taxon>Cervidae</taxon>
        <taxon>Odocoileinae</taxon>
        <taxon>Rangifer</taxon>
    </lineage>
</organism>
<proteinExistence type="predicted"/>
<gene>
    <name evidence="1" type="ORF">MRATA1EN1_LOCUS12694</name>
</gene>
<keyword evidence="2" id="KW-1185">Reference proteome</keyword>
<reference evidence="1" key="1">
    <citation type="submission" date="2023-04" db="EMBL/GenBank/DDBJ databases">
        <authorList>
            <consortium name="ELIXIR-Norway"/>
        </authorList>
    </citation>
    <scope>NUCLEOTIDE SEQUENCE [LARGE SCALE GENOMIC DNA]</scope>
</reference>
<dbReference type="EMBL" id="OX459957">
    <property type="protein sequence ID" value="CAI9163732.1"/>
    <property type="molecule type" value="Genomic_DNA"/>
</dbReference>
<protein>
    <submittedName>
        <fullName evidence="1">Uncharacterized protein</fullName>
    </submittedName>
</protein>
<evidence type="ECO:0000313" key="2">
    <source>
        <dbReference type="Proteomes" id="UP001176941"/>
    </source>
</evidence>
<evidence type="ECO:0000313" key="1">
    <source>
        <dbReference type="EMBL" id="CAI9163732.1"/>
    </source>
</evidence>
<dbReference type="Proteomes" id="UP001176941">
    <property type="component" value="Chromosome 21"/>
</dbReference>
<sequence>MIQLKHVQPSHDGSNCKLWMILTPCAHPGDPAVCKRPCPLGEARGSFSVSLFVVGRIMPPAKDVHILTPRIYRYITRKGVLRIPWWLRCKECLQCGRPGFDLAVRKIPWRRRRQPTPVFLPGKSHGWRSLAGYSPWGLKESDTTELLYFHKGILR</sequence>
<accession>A0ABN8YQA0</accession>
<name>A0ABN8YQA0_RANTA</name>